<dbReference type="InterPro" id="IPR024548">
    <property type="entry name" value="Cu2_monoox_C"/>
</dbReference>
<protein>
    <recommendedName>
        <fullName evidence="3">peptidylglycine monooxygenase</fullName>
        <ecNumber evidence="3">1.14.17.3</ecNumber>
    </recommendedName>
</protein>
<comment type="cofactor">
    <cofactor evidence="13">
        <name>Cu(2+)</name>
        <dbReference type="ChEBI" id="CHEBI:29036"/>
    </cofactor>
    <text evidence="13">Binds 2 Cu(2+) ions per subunit.</text>
</comment>
<comment type="similarity">
    <text evidence="2">Belongs to the copper type II ascorbate-dependent monooxygenase family.</text>
</comment>
<dbReference type="InterPro" id="IPR008977">
    <property type="entry name" value="PHM/PNGase_F_dom_sf"/>
</dbReference>
<evidence type="ECO:0000256" key="4">
    <source>
        <dbReference type="ARBA" id="ARBA00022525"/>
    </source>
</evidence>
<dbReference type="PANTHER" id="PTHR10680">
    <property type="entry name" value="PEPTIDYL-GLYCINE ALPHA-AMIDATING MONOOXYGENASE"/>
    <property type="match status" value="1"/>
</dbReference>
<dbReference type="InterPro" id="IPR000323">
    <property type="entry name" value="Cu2_ascorb_mOase_N"/>
</dbReference>
<evidence type="ECO:0000256" key="9">
    <source>
        <dbReference type="ARBA" id="ARBA00023033"/>
    </source>
</evidence>
<evidence type="ECO:0000256" key="11">
    <source>
        <dbReference type="ARBA" id="ARBA00023180"/>
    </source>
</evidence>
<dbReference type="PANTHER" id="PTHR10680:SF14">
    <property type="entry name" value="PEPTIDYL-GLYCINE ALPHA-AMIDATING MONOOXYGENASE"/>
    <property type="match status" value="1"/>
</dbReference>
<feature type="domain" description="Copper type II ascorbate-dependent monooxygenase C-terminal" evidence="16">
    <location>
        <begin position="176"/>
        <end position="324"/>
    </location>
</feature>
<evidence type="ECO:0000256" key="8">
    <source>
        <dbReference type="ARBA" id="ARBA00023008"/>
    </source>
</evidence>
<evidence type="ECO:0000259" key="15">
    <source>
        <dbReference type="Pfam" id="PF01082"/>
    </source>
</evidence>
<dbReference type="Pfam" id="PF03712">
    <property type="entry name" value="Cu2_monoox_C"/>
    <property type="match status" value="1"/>
</dbReference>
<feature type="disulfide bond" evidence="14">
    <location>
        <begin position="272"/>
        <end position="293"/>
    </location>
</feature>
<dbReference type="PROSITE" id="PS00085">
    <property type="entry name" value="CU2_MONOOXYGENASE_2"/>
    <property type="match status" value="1"/>
</dbReference>
<feature type="disulfide bond" evidence="14">
    <location>
        <begin position="200"/>
        <end position="312"/>
    </location>
</feature>
<keyword evidence="7" id="KW-0560">Oxidoreductase</keyword>
<dbReference type="Gene3D" id="2.60.120.310">
    <property type="entry name" value="Copper type II, ascorbate-dependent monooxygenase, N-terminal domain"/>
    <property type="match status" value="1"/>
</dbReference>
<evidence type="ECO:0000256" key="12">
    <source>
        <dbReference type="ARBA" id="ARBA00048431"/>
    </source>
</evidence>
<dbReference type="SUPFAM" id="SSF49742">
    <property type="entry name" value="PHM/PNGase F"/>
    <property type="match status" value="2"/>
</dbReference>
<dbReference type="GO" id="GO:0005507">
    <property type="term" value="F:copper ion binding"/>
    <property type="evidence" value="ECO:0007669"/>
    <property type="project" value="InterPro"/>
</dbReference>
<dbReference type="Pfam" id="PF01082">
    <property type="entry name" value="Cu2_monooxygen"/>
    <property type="match status" value="1"/>
</dbReference>
<dbReference type="Proteomes" id="UP001152798">
    <property type="component" value="Chromosome 2"/>
</dbReference>
<evidence type="ECO:0000313" key="18">
    <source>
        <dbReference type="Proteomes" id="UP001152798"/>
    </source>
</evidence>
<dbReference type="FunFam" id="2.60.120.310:FF:000005">
    <property type="entry name" value="Peptidylglycine alpha-hydroxylating monooxygenase"/>
    <property type="match status" value="1"/>
</dbReference>
<evidence type="ECO:0000256" key="2">
    <source>
        <dbReference type="ARBA" id="ARBA00010676"/>
    </source>
</evidence>
<dbReference type="GO" id="GO:0006518">
    <property type="term" value="P:peptide metabolic process"/>
    <property type="evidence" value="ECO:0007669"/>
    <property type="project" value="InterPro"/>
</dbReference>
<keyword evidence="10 14" id="KW-1015">Disulfide bond</keyword>
<feature type="binding site" evidence="13">
    <location>
        <position position="147"/>
    </location>
    <ligand>
        <name>Cu(2+)</name>
        <dbReference type="ChEBI" id="CHEBI:29036"/>
        <label>1</label>
        <note>catalytic</note>
    </ligand>
</feature>
<evidence type="ECO:0000256" key="3">
    <source>
        <dbReference type="ARBA" id="ARBA00012689"/>
    </source>
</evidence>
<name>A0A9P0EA85_NEZVI</name>
<keyword evidence="8 13" id="KW-0186">Copper</keyword>
<dbReference type="Gene3D" id="2.60.120.230">
    <property type="match status" value="1"/>
</dbReference>
<feature type="binding site" evidence="13">
    <location>
        <position position="218"/>
    </location>
    <ligand>
        <name>Cu(2+)</name>
        <dbReference type="ChEBI" id="CHEBI:29036"/>
        <label>1</label>
        <note>catalytic</note>
    </ligand>
</feature>
<dbReference type="GO" id="GO:0004504">
    <property type="term" value="F:peptidylglycine monooxygenase activity"/>
    <property type="evidence" value="ECO:0007669"/>
    <property type="project" value="UniProtKB-EC"/>
</dbReference>
<keyword evidence="18" id="KW-1185">Reference proteome</keyword>
<dbReference type="InterPro" id="IPR000720">
    <property type="entry name" value="PHM/PAL"/>
</dbReference>
<evidence type="ECO:0000259" key="16">
    <source>
        <dbReference type="Pfam" id="PF03712"/>
    </source>
</evidence>
<evidence type="ECO:0000256" key="7">
    <source>
        <dbReference type="ARBA" id="ARBA00023002"/>
    </source>
</evidence>
<evidence type="ECO:0000256" key="13">
    <source>
        <dbReference type="PIRSR" id="PIRSR600720-2"/>
    </source>
</evidence>
<dbReference type="AlphaFoldDB" id="A0A9P0EA85"/>
<dbReference type="OrthoDB" id="10044505at2759"/>
<comment type="catalytic activity">
    <reaction evidence="12">
        <text>a [peptide]-C-terminal glycine + 2 L-ascorbate + O2 = a [peptide]-C-terminal (2S)-2-hydroxyglycine + 2 monodehydro-L-ascorbate radical + H2O</text>
        <dbReference type="Rhea" id="RHEA:21452"/>
        <dbReference type="Rhea" id="RHEA-COMP:13486"/>
        <dbReference type="Rhea" id="RHEA-COMP:15321"/>
        <dbReference type="ChEBI" id="CHEBI:15377"/>
        <dbReference type="ChEBI" id="CHEBI:15379"/>
        <dbReference type="ChEBI" id="CHEBI:38290"/>
        <dbReference type="ChEBI" id="CHEBI:59513"/>
        <dbReference type="ChEBI" id="CHEBI:137000"/>
        <dbReference type="ChEBI" id="CHEBI:142768"/>
        <dbReference type="EC" id="1.14.17.3"/>
    </reaction>
</comment>
<dbReference type="GO" id="GO:0016020">
    <property type="term" value="C:membrane"/>
    <property type="evidence" value="ECO:0007669"/>
    <property type="project" value="InterPro"/>
</dbReference>
<feature type="binding site" evidence="13">
    <location>
        <position position="292"/>
    </location>
    <ligand>
        <name>Cu(2+)</name>
        <dbReference type="ChEBI" id="CHEBI:29036"/>
        <label>1</label>
        <note>catalytic</note>
    </ligand>
</feature>
<evidence type="ECO:0000256" key="10">
    <source>
        <dbReference type="ARBA" id="ARBA00023157"/>
    </source>
</evidence>
<sequence length="339" mass="38759">MTVFHMFRKFYVLSLIVCYSFGYKIEKYPLLMPNVHPYVEELYLCTPVRVNYTKNFYIVGFEPSASMNVVHHMLLYGCSEPGSNLAYWDCGEMVIDNGIRQTFHPCKKGSQIIYAWARDAPKLSLPKDMGFKVGGDSPIQYLVLQVHYAHIDSFKDGHADNSGINLYYTEKRMPKLAGVLLLGTGGYIRPMSTEHMETSCRINEDKILHPFAFRTHTHSLGKVVSGYRVRNITGKNEWTLIGKKDPLLPEMFYPVVDSNITIKKGDLLAARCTMKSDRSFVTSVGAKNINEMCNFYILYWTEGDAPLTNKYCFTEGPPYYYWKQDGLNNIPEEDASSLD</sequence>
<accession>A0A9P0EA85</accession>
<feature type="disulfide bond" evidence="14">
    <location>
        <begin position="78"/>
        <end position="106"/>
    </location>
</feature>
<feature type="binding site" evidence="13">
    <location>
        <position position="71"/>
    </location>
    <ligand>
        <name>Cu(2+)</name>
        <dbReference type="ChEBI" id="CHEBI:29036"/>
        <label>1</label>
        <note>catalytic</note>
    </ligand>
</feature>
<reference evidence="17" key="1">
    <citation type="submission" date="2022-01" db="EMBL/GenBank/DDBJ databases">
        <authorList>
            <person name="King R."/>
        </authorList>
    </citation>
    <scope>NUCLEOTIDE SEQUENCE</scope>
</reference>
<keyword evidence="4" id="KW-0964">Secreted</keyword>
<organism evidence="17 18">
    <name type="scientific">Nezara viridula</name>
    <name type="common">Southern green stink bug</name>
    <name type="synonym">Cimex viridulus</name>
    <dbReference type="NCBI Taxonomy" id="85310"/>
    <lineage>
        <taxon>Eukaryota</taxon>
        <taxon>Metazoa</taxon>
        <taxon>Ecdysozoa</taxon>
        <taxon>Arthropoda</taxon>
        <taxon>Hexapoda</taxon>
        <taxon>Insecta</taxon>
        <taxon>Pterygota</taxon>
        <taxon>Neoptera</taxon>
        <taxon>Paraneoptera</taxon>
        <taxon>Hemiptera</taxon>
        <taxon>Heteroptera</taxon>
        <taxon>Panheteroptera</taxon>
        <taxon>Pentatomomorpha</taxon>
        <taxon>Pentatomoidea</taxon>
        <taxon>Pentatomidae</taxon>
        <taxon>Pentatominae</taxon>
        <taxon>Nezara</taxon>
    </lineage>
</organism>
<dbReference type="PRINTS" id="PR00790">
    <property type="entry name" value="PAMONOXGNASE"/>
</dbReference>
<evidence type="ECO:0000256" key="5">
    <source>
        <dbReference type="ARBA" id="ARBA00022723"/>
    </source>
</evidence>
<keyword evidence="11" id="KW-0325">Glycoprotein</keyword>
<feature type="domain" description="Copper type II ascorbate-dependent monooxygenase N-terminal" evidence="15">
    <location>
        <begin position="30"/>
        <end position="153"/>
    </location>
</feature>
<evidence type="ECO:0000256" key="14">
    <source>
        <dbReference type="PIRSR" id="PIRSR600720-3"/>
    </source>
</evidence>
<dbReference type="InterPro" id="IPR036939">
    <property type="entry name" value="Cu2_ascorb_mOase_N_sf"/>
</dbReference>
<dbReference type="GO" id="GO:0005576">
    <property type="term" value="C:extracellular region"/>
    <property type="evidence" value="ECO:0007669"/>
    <property type="project" value="UniProtKB-SubCell"/>
</dbReference>
<evidence type="ECO:0000313" key="17">
    <source>
        <dbReference type="EMBL" id="CAH1392753.1"/>
    </source>
</evidence>
<feature type="binding site" evidence="13">
    <location>
        <position position="216"/>
    </location>
    <ligand>
        <name>Cu(2+)</name>
        <dbReference type="ChEBI" id="CHEBI:29036"/>
        <label>1</label>
        <note>catalytic</note>
    </ligand>
</feature>
<gene>
    <name evidence="17" type="ORF">NEZAVI_LOCUS3523</name>
</gene>
<keyword evidence="5 13" id="KW-0479">Metal-binding</keyword>
<dbReference type="InterPro" id="IPR014783">
    <property type="entry name" value="Cu2_ascorb_mOase_CS-2"/>
</dbReference>
<dbReference type="EMBL" id="OV725078">
    <property type="protein sequence ID" value="CAH1392753.1"/>
    <property type="molecule type" value="Genomic_DNA"/>
</dbReference>
<dbReference type="EC" id="1.14.17.3" evidence="3"/>
<evidence type="ECO:0000256" key="6">
    <source>
        <dbReference type="ARBA" id="ARBA00022729"/>
    </source>
</evidence>
<keyword evidence="9" id="KW-0503">Monooxygenase</keyword>
<feature type="binding site" evidence="13">
    <location>
        <position position="72"/>
    </location>
    <ligand>
        <name>Cu(2+)</name>
        <dbReference type="ChEBI" id="CHEBI:29036"/>
        <label>1</label>
        <note>catalytic</note>
    </ligand>
</feature>
<keyword evidence="6" id="KW-0732">Signal</keyword>
<dbReference type="InterPro" id="IPR014784">
    <property type="entry name" value="Cu2_ascorb_mOase-like_C"/>
</dbReference>
<comment type="subcellular location">
    <subcellularLocation>
        <location evidence="1">Secreted</location>
    </subcellularLocation>
</comment>
<feature type="disulfide bond" evidence="14">
    <location>
        <begin position="45"/>
        <end position="90"/>
    </location>
</feature>
<evidence type="ECO:0000256" key="1">
    <source>
        <dbReference type="ARBA" id="ARBA00004613"/>
    </source>
</evidence>
<proteinExistence type="inferred from homology"/>